<dbReference type="GO" id="GO:0046872">
    <property type="term" value="F:metal ion binding"/>
    <property type="evidence" value="ECO:0007669"/>
    <property type="project" value="UniProtKB-KW"/>
</dbReference>
<dbReference type="InterPro" id="IPR001041">
    <property type="entry name" value="2Fe-2S_ferredoxin-type"/>
</dbReference>
<dbReference type="PROSITE" id="PS51085">
    <property type="entry name" value="2FE2S_FER_2"/>
    <property type="match status" value="1"/>
</dbReference>
<evidence type="ECO:0000259" key="9">
    <source>
        <dbReference type="PROSITE" id="PS51085"/>
    </source>
</evidence>
<dbReference type="PANTHER" id="PTHR43112:SF9">
    <property type="entry name" value="FERREDOXIN C 1, CHLOROPLASTIC"/>
    <property type="match status" value="1"/>
</dbReference>
<evidence type="ECO:0000313" key="10">
    <source>
        <dbReference type="EMBL" id="GBF92516.1"/>
    </source>
</evidence>
<organism evidence="10 11">
    <name type="scientific">Raphidocelis subcapitata</name>
    <dbReference type="NCBI Taxonomy" id="307507"/>
    <lineage>
        <taxon>Eukaryota</taxon>
        <taxon>Viridiplantae</taxon>
        <taxon>Chlorophyta</taxon>
        <taxon>core chlorophytes</taxon>
        <taxon>Chlorophyceae</taxon>
        <taxon>CS clade</taxon>
        <taxon>Sphaeropleales</taxon>
        <taxon>Selenastraceae</taxon>
        <taxon>Raphidocelis</taxon>
    </lineage>
</organism>
<sequence>MPLALSMRALSSAGASTSRPAAASRRSAVAVRAHKVTITHDGKTTTLDVPAGKAILEVALDQGVHLPHDCKLGVCMTCPAKLLSGKVDQSGSMLSEDVEEKGFTLLCMAVPQADCEIVTCTEEELLDVQLCA</sequence>
<dbReference type="Proteomes" id="UP000247498">
    <property type="component" value="Unassembled WGS sequence"/>
</dbReference>
<keyword evidence="7" id="KW-0411">Iron-sulfur</keyword>
<dbReference type="FunCoup" id="A0A2V0NY20">
    <property type="interactions" value="149"/>
</dbReference>
<dbReference type="Gene3D" id="3.10.20.30">
    <property type="match status" value="1"/>
</dbReference>
<keyword evidence="2" id="KW-0813">Transport</keyword>
<dbReference type="GO" id="GO:0051537">
    <property type="term" value="F:2 iron, 2 sulfur cluster binding"/>
    <property type="evidence" value="ECO:0007669"/>
    <property type="project" value="UniProtKB-KW"/>
</dbReference>
<comment type="similarity">
    <text evidence="1">Belongs to the 2Fe2S plant-type ferredoxin family.</text>
</comment>
<evidence type="ECO:0000256" key="2">
    <source>
        <dbReference type="ARBA" id="ARBA00022448"/>
    </source>
</evidence>
<dbReference type="OrthoDB" id="1885901at2759"/>
<keyword evidence="5" id="KW-0249">Electron transport</keyword>
<dbReference type="PANTHER" id="PTHR43112">
    <property type="entry name" value="FERREDOXIN"/>
    <property type="match status" value="1"/>
</dbReference>
<evidence type="ECO:0000313" key="11">
    <source>
        <dbReference type="Proteomes" id="UP000247498"/>
    </source>
</evidence>
<evidence type="ECO:0000256" key="1">
    <source>
        <dbReference type="ARBA" id="ARBA00007874"/>
    </source>
</evidence>
<keyword evidence="6" id="KW-0408">Iron</keyword>
<keyword evidence="3" id="KW-0001">2Fe-2S</keyword>
<feature type="domain" description="2Fe-2S ferredoxin-type" evidence="9">
    <location>
        <begin position="34"/>
        <end position="123"/>
    </location>
</feature>
<keyword evidence="4" id="KW-0479">Metal-binding</keyword>
<evidence type="ECO:0000256" key="8">
    <source>
        <dbReference type="ARBA" id="ARBA00034078"/>
    </source>
</evidence>
<keyword evidence="11" id="KW-1185">Reference proteome</keyword>
<protein>
    <recommendedName>
        <fullName evidence="9">2Fe-2S ferredoxin-type domain-containing protein</fullName>
    </recommendedName>
</protein>
<dbReference type="SUPFAM" id="SSF54292">
    <property type="entry name" value="2Fe-2S ferredoxin-like"/>
    <property type="match status" value="1"/>
</dbReference>
<accession>A0A2V0NY20</accession>
<evidence type="ECO:0000256" key="7">
    <source>
        <dbReference type="ARBA" id="ARBA00023014"/>
    </source>
</evidence>
<evidence type="ECO:0000256" key="6">
    <source>
        <dbReference type="ARBA" id="ARBA00023004"/>
    </source>
</evidence>
<comment type="cofactor">
    <cofactor evidence="8">
        <name>[2Fe-2S] cluster</name>
        <dbReference type="ChEBI" id="CHEBI:190135"/>
    </cofactor>
</comment>
<dbReference type="STRING" id="307507.A0A2V0NY20"/>
<dbReference type="InterPro" id="IPR036010">
    <property type="entry name" value="2Fe-2S_ferredoxin-like_sf"/>
</dbReference>
<dbReference type="Pfam" id="PF00111">
    <property type="entry name" value="Fer2"/>
    <property type="match status" value="1"/>
</dbReference>
<dbReference type="GO" id="GO:0009507">
    <property type="term" value="C:chloroplast"/>
    <property type="evidence" value="ECO:0007669"/>
    <property type="project" value="TreeGrafter"/>
</dbReference>
<dbReference type="InterPro" id="IPR012675">
    <property type="entry name" value="Beta-grasp_dom_sf"/>
</dbReference>
<gene>
    <name evidence="10" type="ORF">Rsub_04620</name>
</gene>
<evidence type="ECO:0000256" key="3">
    <source>
        <dbReference type="ARBA" id="ARBA00022714"/>
    </source>
</evidence>
<evidence type="ECO:0000256" key="4">
    <source>
        <dbReference type="ARBA" id="ARBA00022723"/>
    </source>
</evidence>
<dbReference type="EMBL" id="BDRX01000032">
    <property type="protein sequence ID" value="GBF92516.1"/>
    <property type="molecule type" value="Genomic_DNA"/>
</dbReference>
<proteinExistence type="inferred from homology"/>
<name>A0A2V0NY20_9CHLO</name>
<comment type="caution">
    <text evidence="10">The sequence shown here is derived from an EMBL/GenBank/DDBJ whole genome shotgun (WGS) entry which is preliminary data.</text>
</comment>
<reference evidence="10 11" key="1">
    <citation type="journal article" date="2018" name="Sci. Rep.">
        <title>Raphidocelis subcapitata (=Pseudokirchneriella subcapitata) provides an insight into genome evolution and environmental adaptations in the Sphaeropleales.</title>
        <authorList>
            <person name="Suzuki S."/>
            <person name="Yamaguchi H."/>
            <person name="Nakajima N."/>
            <person name="Kawachi M."/>
        </authorList>
    </citation>
    <scope>NUCLEOTIDE SEQUENCE [LARGE SCALE GENOMIC DNA]</scope>
    <source>
        <strain evidence="10 11">NIES-35</strain>
    </source>
</reference>
<dbReference type="CDD" id="cd00207">
    <property type="entry name" value="fer2"/>
    <property type="match status" value="1"/>
</dbReference>
<evidence type="ECO:0000256" key="5">
    <source>
        <dbReference type="ARBA" id="ARBA00022982"/>
    </source>
</evidence>
<dbReference type="AlphaFoldDB" id="A0A2V0NY20"/>
<dbReference type="InParanoid" id="A0A2V0NY20"/>